<dbReference type="PANTHER" id="PTHR47505:SF1">
    <property type="entry name" value="DNA UTILIZATION PROTEIN YHGH"/>
    <property type="match status" value="1"/>
</dbReference>
<dbReference type="Gene3D" id="3.40.50.2020">
    <property type="match status" value="1"/>
</dbReference>
<dbReference type="SUPFAM" id="SSF53271">
    <property type="entry name" value="PRTase-like"/>
    <property type="match status" value="1"/>
</dbReference>
<dbReference type="CDD" id="cd06223">
    <property type="entry name" value="PRTases_typeI"/>
    <property type="match status" value="1"/>
</dbReference>
<dbReference type="InterPro" id="IPR000836">
    <property type="entry name" value="PRTase_dom"/>
</dbReference>
<dbReference type="Proteomes" id="UP000292886">
    <property type="component" value="Chromosome"/>
</dbReference>
<evidence type="ECO:0000256" key="1">
    <source>
        <dbReference type="ARBA" id="ARBA00008007"/>
    </source>
</evidence>
<dbReference type="OrthoDB" id="9779910at2"/>
<dbReference type="EMBL" id="CP037940">
    <property type="protein sequence ID" value="QBO35912.1"/>
    <property type="molecule type" value="Genomic_DNA"/>
</dbReference>
<comment type="similarity">
    <text evidence="1">Belongs to the ComF/GntX family.</text>
</comment>
<evidence type="ECO:0000313" key="2">
    <source>
        <dbReference type="EMBL" id="QBO35912.1"/>
    </source>
</evidence>
<proteinExistence type="inferred from homology"/>
<gene>
    <name evidence="2" type="ORF">EQG49_05280</name>
</gene>
<accession>A0A4P6YTB4</accession>
<dbReference type="AlphaFoldDB" id="A0A4P6YTB4"/>
<dbReference type="PANTHER" id="PTHR47505">
    <property type="entry name" value="DNA UTILIZATION PROTEIN YHGH"/>
    <property type="match status" value="1"/>
</dbReference>
<dbReference type="KEGG" id="wei:EQG49_05280"/>
<sequence>MNCKLCGASISGELLIKDILVFKPITSAQICSACWNSFERITGVNVCCYCGREQADTSACADCVRWEAQTGEAVLTNRPLFKYNETMQRFMEVYKFQGDYQLRLAMRDCFSQHLRQNKRAVFVPIPMSNQHRGFNQVTALIKQQSQVVDLLELIPDTRIVPQSHKNRAERMNSEQPFKVRANLIPKIMNKNVVLIDDVYTTGRTLHHAFNLISSYTEHTVSSMTLAR</sequence>
<dbReference type="InterPro" id="IPR051910">
    <property type="entry name" value="ComF/GntX_DNA_util-trans"/>
</dbReference>
<organism evidence="2 3">
    <name type="scientific">Periweissella cryptocerci</name>
    <dbReference type="NCBI Taxonomy" id="2506420"/>
    <lineage>
        <taxon>Bacteria</taxon>
        <taxon>Bacillati</taxon>
        <taxon>Bacillota</taxon>
        <taxon>Bacilli</taxon>
        <taxon>Lactobacillales</taxon>
        <taxon>Lactobacillaceae</taxon>
        <taxon>Periweissella</taxon>
    </lineage>
</organism>
<dbReference type="RefSeq" id="WP_133362991.1">
    <property type="nucleotide sequence ID" value="NZ_CP037940.1"/>
</dbReference>
<reference evidence="3" key="1">
    <citation type="submission" date="2019-03" db="EMBL/GenBank/DDBJ databases">
        <title>Weissella sp. 26KH-42 Genome sequencing.</title>
        <authorList>
            <person name="Heo J."/>
            <person name="Kim S.-J."/>
            <person name="Kim J.-S."/>
            <person name="Hong S.-B."/>
            <person name="Kwon S.-W."/>
        </authorList>
    </citation>
    <scope>NUCLEOTIDE SEQUENCE [LARGE SCALE GENOMIC DNA]</scope>
    <source>
        <strain evidence="3">26KH-42</strain>
    </source>
</reference>
<evidence type="ECO:0000313" key="3">
    <source>
        <dbReference type="Proteomes" id="UP000292886"/>
    </source>
</evidence>
<name>A0A4P6YTB4_9LACO</name>
<protein>
    <submittedName>
        <fullName evidence="2">ComF family protein</fullName>
    </submittedName>
</protein>
<dbReference type="InterPro" id="IPR029057">
    <property type="entry name" value="PRTase-like"/>
</dbReference>
<keyword evidence="3" id="KW-1185">Reference proteome</keyword>